<dbReference type="GO" id="GO:0006631">
    <property type="term" value="P:fatty acid metabolic process"/>
    <property type="evidence" value="ECO:0007669"/>
    <property type="project" value="TreeGrafter"/>
</dbReference>
<name>A0A4V6NPA7_9GAMM</name>
<accession>A0A4V6NPA7</accession>
<sequence length="552" mass="59651">MQTSSQERIRTLTESGLWGSDTLHSLLAANATRHPDREAVIDPPNKHELTGLPERRMTFAEVDAASSALASALAAVGIERGDSVLVQLPNISELILTYYALSKLGAIISPIAIQYGSHEIAGFAGALKPKAMLTLAECRGLPLLRQAQDALPGVRVWDVIHDLNAGATTHSETWKQPQSDANDIVTLCWTSGTTGTPKGVPRSHNMWVTQGRLTMNAGGYQPGERLLAPFPFINMAALGGFLFPAALLGCTLVLHHPLDPAIYLQQLQQERIHFSIAPPALLNRLAQQPELWRQFDFSALRAFGSGSVPLSPAMIEVIEGQYGKPVINFYGSNEGIGLFATPENAPSAEHRARLFPRLGVKDTAFEGDDGKTLMTRVIDPETGTEITQPGIPGELCIAGPGVFDGYLDSVTDEVFTADGMFRTGDLVEICGDPPIYYRIVGRSKDIINRGGTKISPSEIDTLLEGFPGLAEVAVCAYPDPILEERICACVVPVEGQEPPTLEALCGWLSERGIARFKLPERLEVFEALPRNPLGKIVRSQLQQAVSERGAPS</sequence>
<evidence type="ECO:0000256" key="1">
    <source>
        <dbReference type="ARBA" id="ARBA00006432"/>
    </source>
</evidence>
<reference evidence="5 6" key="1">
    <citation type="submission" date="2019-03" db="EMBL/GenBank/DDBJ databases">
        <title>Genomic Encyclopedia of Type Strains, Phase IV (KMG-IV): sequencing the most valuable type-strain genomes for metagenomic binning, comparative biology and taxonomic classification.</title>
        <authorList>
            <person name="Goeker M."/>
        </authorList>
    </citation>
    <scope>NUCLEOTIDE SEQUENCE [LARGE SCALE GENOMIC DNA]</scope>
    <source>
        <strain evidence="5 6">DSM 23344</strain>
    </source>
</reference>
<dbReference type="EMBL" id="SLWX01000019">
    <property type="protein sequence ID" value="TCO72220.1"/>
    <property type="molecule type" value="Genomic_DNA"/>
</dbReference>
<dbReference type="Proteomes" id="UP000294980">
    <property type="component" value="Unassembled WGS sequence"/>
</dbReference>
<dbReference type="AlphaFoldDB" id="A0A4V6NPA7"/>
<comment type="similarity">
    <text evidence="1">Belongs to the ATP-dependent AMP-binding enzyme family.</text>
</comment>
<dbReference type="GO" id="GO:0031956">
    <property type="term" value="F:medium-chain fatty acid-CoA ligase activity"/>
    <property type="evidence" value="ECO:0007669"/>
    <property type="project" value="TreeGrafter"/>
</dbReference>
<protein>
    <submittedName>
        <fullName evidence="5">Acyl-CoA synthetase (AMP-forming)/AMP-acid ligase II</fullName>
    </submittedName>
</protein>
<dbReference type="RefSeq" id="WP_117319400.1">
    <property type="nucleotide sequence ID" value="NZ_QQSW01000025.1"/>
</dbReference>
<keyword evidence="6" id="KW-1185">Reference proteome</keyword>
<dbReference type="PANTHER" id="PTHR43201:SF5">
    <property type="entry name" value="MEDIUM-CHAIN ACYL-COA LIGASE ACSF2, MITOCHONDRIAL"/>
    <property type="match status" value="1"/>
</dbReference>
<keyword evidence="2 5" id="KW-0436">Ligase</keyword>
<evidence type="ECO:0000256" key="2">
    <source>
        <dbReference type="ARBA" id="ARBA00022598"/>
    </source>
</evidence>
<feature type="domain" description="AMP-dependent synthetase/ligase" evidence="3">
    <location>
        <begin position="28"/>
        <end position="407"/>
    </location>
</feature>
<dbReference type="PROSITE" id="PS00455">
    <property type="entry name" value="AMP_BINDING"/>
    <property type="match status" value="1"/>
</dbReference>
<organism evidence="5 6">
    <name type="scientific">Chromatocurvus halotolerans</name>
    <dbReference type="NCBI Taxonomy" id="1132028"/>
    <lineage>
        <taxon>Bacteria</taxon>
        <taxon>Pseudomonadati</taxon>
        <taxon>Pseudomonadota</taxon>
        <taxon>Gammaproteobacteria</taxon>
        <taxon>Cellvibrionales</taxon>
        <taxon>Halieaceae</taxon>
        <taxon>Chromatocurvus</taxon>
    </lineage>
</organism>
<gene>
    <name evidence="5" type="ORF">EV688_11921</name>
</gene>
<comment type="caution">
    <text evidence="5">The sequence shown here is derived from an EMBL/GenBank/DDBJ whole genome shotgun (WGS) entry which is preliminary data.</text>
</comment>
<dbReference type="Pfam" id="PF13193">
    <property type="entry name" value="AMP-binding_C"/>
    <property type="match status" value="1"/>
</dbReference>
<evidence type="ECO:0000259" key="4">
    <source>
        <dbReference type="Pfam" id="PF13193"/>
    </source>
</evidence>
<evidence type="ECO:0000313" key="6">
    <source>
        <dbReference type="Proteomes" id="UP000294980"/>
    </source>
</evidence>
<evidence type="ECO:0000259" key="3">
    <source>
        <dbReference type="Pfam" id="PF00501"/>
    </source>
</evidence>
<dbReference type="InterPro" id="IPR042099">
    <property type="entry name" value="ANL_N_sf"/>
</dbReference>
<dbReference type="InterPro" id="IPR045851">
    <property type="entry name" value="AMP-bd_C_sf"/>
</dbReference>
<dbReference type="PANTHER" id="PTHR43201">
    <property type="entry name" value="ACYL-COA SYNTHETASE"/>
    <property type="match status" value="1"/>
</dbReference>
<dbReference type="OrthoDB" id="9803968at2"/>
<dbReference type="SUPFAM" id="SSF56801">
    <property type="entry name" value="Acetyl-CoA synthetase-like"/>
    <property type="match status" value="1"/>
</dbReference>
<dbReference type="Gene3D" id="3.40.50.12780">
    <property type="entry name" value="N-terminal domain of ligase-like"/>
    <property type="match status" value="1"/>
</dbReference>
<dbReference type="CDD" id="cd04433">
    <property type="entry name" value="AFD_class_I"/>
    <property type="match status" value="1"/>
</dbReference>
<feature type="domain" description="AMP-binding enzyme C-terminal" evidence="4">
    <location>
        <begin position="458"/>
        <end position="535"/>
    </location>
</feature>
<dbReference type="InterPro" id="IPR000873">
    <property type="entry name" value="AMP-dep_synth/lig_dom"/>
</dbReference>
<dbReference type="Gene3D" id="3.30.300.30">
    <property type="match status" value="1"/>
</dbReference>
<dbReference type="InterPro" id="IPR020845">
    <property type="entry name" value="AMP-binding_CS"/>
</dbReference>
<dbReference type="InterPro" id="IPR025110">
    <property type="entry name" value="AMP-bd_C"/>
</dbReference>
<evidence type="ECO:0000313" key="5">
    <source>
        <dbReference type="EMBL" id="TCO72220.1"/>
    </source>
</evidence>
<dbReference type="Pfam" id="PF00501">
    <property type="entry name" value="AMP-binding"/>
    <property type="match status" value="1"/>
</dbReference>
<proteinExistence type="inferred from homology"/>